<comment type="caution">
    <text evidence="1">The sequence shown here is derived from an EMBL/GenBank/DDBJ whole genome shotgun (WGS) entry which is preliminary data.</text>
</comment>
<dbReference type="STRING" id="45235.A0A2K3QIE1"/>
<sequence>MPRNILLYNKLCSFESAAEEESNFLLSIRHQYAAESLRHRLGSRSKPWSDTIVAYVEMTSARFYLRNRGYKAASIFTFSLRSIPAASPEG</sequence>
<dbReference type="Proteomes" id="UP000236621">
    <property type="component" value="Unassembled WGS sequence"/>
</dbReference>
<protein>
    <submittedName>
        <fullName evidence="1">Uncharacterized protein</fullName>
    </submittedName>
</protein>
<name>A0A2K3QIE1_9HYPO</name>
<dbReference type="AlphaFoldDB" id="A0A2K3QIE1"/>
<accession>A0A2K3QIE1</accession>
<gene>
    <name evidence="1" type="ORF">TCAP_02767</name>
</gene>
<evidence type="ECO:0000313" key="2">
    <source>
        <dbReference type="Proteomes" id="UP000236621"/>
    </source>
</evidence>
<reference evidence="1 2" key="1">
    <citation type="submission" date="2017-08" db="EMBL/GenBank/DDBJ databases">
        <title>Harnessing the power of phylogenomics to disentangle the directionality and signatures of interkingdom host jumping in the parasitic fungal genus Tolypocladium.</title>
        <authorList>
            <person name="Quandt C.A."/>
            <person name="Patterson W."/>
            <person name="Spatafora J.W."/>
        </authorList>
    </citation>
    <scope>NUCLEOTIDE SEQUENCE [LARGE SCALE GENOMIC DNA]</scope>
    <source>
        <strain evidence="1 2">CBS 113982</strain>
    </source>
</reference>
<keyword evidence="2" id="KW-1185">Reference proteome</keyword>
<proteinExistence type="predicted"/>
<organism evidence="1 2">
    <name type="scientific">Tolypocladium capitatum</name>
    <dbReference type="NCBI Taxonomy" id="45235"/>
    <lineage>
        <taxon>Eukaryota</taxon>
        <taxon>Fungi</taxon>
        <taxon>Dikarya</taxon>
        <taxon>Ascomycota</taxon>
        <taxon>Pezizomycotina</taxon>
        <taxon>Sordariomycetes</taxon>
        <taxon>Hypocreomycetidae</taxon>
        <taxon>Hypocreales</taxon>
        <taxon>Ophiocordycipitaceae</taxon>
        <taxon>Tolypocladium</taxon>
    </lineage>
</organism>
<evidence type="ECO:0000313" key="1">
    <source>
        <dbReference type="EMBL" id="PNY27308.1"/>
    </source>
</evidence>
<dbReference type="EMBL" id="NRSZ01000425">
    <property type="protein sequence ID" value="PNY27308.1"/>
    <property type="molecule type" value="Genomic_DNA"/>
</dbReference>